<evidence type="ECO:0000259" key="12">
    <source>
        <dbReference type="PROSITE" id="PS50108"/>
    </source>
</evidence>
<dbReference type="GO" id="GO:0005856">
    <property type="term" value="C:cytoskeleton"/>
    <property type="evidence" value="ECO:0007669"/>
    <property type="project" value="UniProtKB-SubCell"/>
</dbReference>
<accession>A0A7S4MLN7</accession>
<sequence length="395" mass="44574">MGNHQTIPDEIADRFATCELESIERKFQKLADEGSFRKKSFDKKTFQKYYFTSYPSISELLFNTFDAHGNGKVEFEEFIRGLVLVRGSFDEKIFFMFKMFRLKKGKSVSKEEFRRVTSSGIFAGKKEKKDEKKQRVNELAEEVFTAYDVDHDKCLNRKEFTEWAKQSLESTVLLDLFKKLDNLLTASGSISGPTNVMHETHVAKTDDGGFSIDNIPPSWLELFVQAGITKEELQDPSTAIMLMGIVADKITNKKGKQQQQHQQHQQQHQQQQQPATAQHNAPPTSHPQNTPAPVQQAAQTAIPAAPAPPPLQALNSPAPGTNNTPKPVMSTATSSLLADIRKGTDLKRVEADTELGELSRDDKNDLTNVLMRAIHDHRVNLKIEENSDEEDDWDD</sequence>
<protein>
    <recommendedName>
        <fullName evidence="16">Calmodulin</fullName>
    </recommendedName>
</protein>
<evidence type="ECO:0000256" key="5">
    <source>
        <dbReference type="ARBA" id="ARBA00022707"/>
    </source>
</evidence>
<feature type="domain" description="CRIB" evidence="12">
    <location>
        <begin position="190"/>
        <end position="203"/>
    </location>
</feature>
<feature type="compositionally biased region" description="Polar residues" evidence="11">
    <location>
        <begin position="320"/>
        <end position="329"/>
    </location>
</feature>
<evidence type="ECO:0000259" key="14">
    <source>
        <dbReference type="PROSITE" id="PS51082"/>
    </source>
</evidence>
<dbReference type="Pfam" id="PF00786">
    <property type="entry name" value="PBD"/>
    <property type="match status" value="1"/>
</dbReference>
<evidence type="ECO:0000259" key="13">
    <source>
        <dbReference type="PROSITE" id="PS50222"/>
    </source>
</evidence>
<evidence type="ECO:0000256" key="11">
    <source>
        <dbReference type="SAM" id="MobiDB-lite"/>
    </source>
</evidence>
<evidence type="ECO:0000256" key="2">
    <source>
        <dbReference type="ARBA" id="ARBA00006049"/>
    </source>
</evidence>
<dbReference type="AlphaFoldDB" id="A0A7S4MLN7"/>
<dbReference type="PROSITE" id="PS50222">
    <property type="entry name" value="EF_HAND_2"/>
    <property type="match status" value="2"/>
</dbReference>
<dbReference type="SMART" id="SM00054">
    <property type="entry name" value="EFh"/>
    <property type="match status" value="2"/>
</dbReference>
<dbReference type="InterPro" id="IPR028846">
    <property type="entry name" value="Recoverin"/>
</dbReference>
<evidence type="ECO:0000256" key="8">
    <source>
        <dbReference type="ARBA" id="ARBA00022837"/>
    </source>
</evidence>
<dbReference type="InterPro" id="IPR036936">
    <property type="entry name" value="CRIB_dom_sf"/>
</dbReference>
<keyword evidence="6" id="KW-0479">Metal-binding</keyword>
<evidence type="ECO:0000256" key="1">
    <source>
        <dbReference type="ARBA" id="ARBA00004245"/>
    </source>
</evidence>
<organism evidence="15">
    <name type="scientific">Vannella robusta</name>
    <dbReference type="NCBI Taxonomy" id="1487602"/>
    <lineage>
        <taxon>Eukaryota</taxon>
        <taxon>Amoebozoa</taxon>
        <taxon>Discosea</taxon>
        <taxon>Flabellinia</taxon>
        <taxon>Vannellidae</taxon>
        <taxon>Vannella</taxon>
    </lineage>
</organism>
<gene>
    <name evidence="15" type="ORF">VSP0166_LOCUS12817</name>
</gene>
<feature type="compositionally biased region" description="Low complexity" evidence="11">
    <location>
        <begin position="287"/>
        <end position="304"/>
    </location>
</feature>
<name>A0A7S4MLN7_9EUKA</name>
<keyword evidence="3" id="KW-0963">Cytoplasm</keyword>
<evidence type="ECO:0000256" key="10">
    <source>
        <dbReference type="ARBA" id="ARBA00023288"/>
    </source>
</evidence>
<keyword evidence="8" id="KW-0106">Calcium</keyword>
<reference evidence="15" key="1">
    <citation type="submission" date="2021-01" db="EMBL/GenBank/DDBJ databases">
        <authorList>
            <person name="Corre E."/>
            <person name="Pelletier E."/>
            <person name="Niang G."/>
            <person name="Scheremetjew M."/>
            <person name="Finn R."/>
            <person name="Kale V."/>
            <person name="Holt S."/>
            <person name="Cochrane G."/>
            <person name="Meng A."/>
            <person name="Brown T."/>
            <person name="Cohen L."/>
        </authorList>
    </citation>
    <scope>NUCLEOTIDE SEQUENCE</scope>
    <source>
        <strain evidence="15">DIVA3 518/3/11/1/6</strain>
    </source>
</reference>
<keyword evidence="10" id="KW-0449">Lipoprotein</keyword>
<dbReference type="InterPro" id="IPR011992">
    <property type="entry name" value="EF-hand-dom_pair"/>
</dbReference>
<dbReference type="InterPro" id="IPR003124">
    <property type="entry name" value="WH2_dom"/>
</dbReference>
<keyword evidence="5" id="KW-0519">Myristate</keyword>
<comment type="subcellular location">
    <subcellularLocation>
        <location evidence="1">Cytoplasm</location>
        <location evidence="1">Cytoskeleton</location>
    </subcellularLocation>
</comment>
<evidence type="ECO:0008006" key="16">
    <source>
        <dbReference type="Google" id="ProtNLM"/>
    </source>
</evidence>
<feature type="domain" description="WH2" evidence="14">
    <location>
        <begin position="332"/>
        <end position="349"/>
    </location>
</feature>
<dbReference type="PROSITE" id="PS50108">
    <property type="entry name" value="CRIB"/>
    <property type="match status" value="1"/>
</dbReference>
<feature type="domain" description="EF-hand" evidence="13">
    <location>
        <begin position="135"/>
        <end position="170"/>
    </location>
</feature>
<dbReference type="InterPro" id="IPR011026">
    <property type="entry name" value="WAS_C"/>
</dbReference>
<dbReference type="SUPFAM" id="SSF47912">
    <property type="entry name" value="Wiscott-Aldrich syndrome protein, WASP, C-terminal domain"/>
    <property type="match status" value="1"/>
</dbReference>
<dbReference type="InterPro" id="IPR018247">
    <property type="entry name" value="EF_Hand_1_Ca_BS"/>
</dbReference>
<dbReference type="InterPro" id="IPR000095">
    <property type="entry name" value="CRIB_dom"/>
</dbReference>
<keyword evidence="7" id="KW-0677">Repeat</keyword>
<evidence type="ECO:0000256" key="4">
    <source>
        <dbReference type="ARBA" id="ARBA00022553"/>
    </source>
</evidence>
<dbReference type="PANTHER" id="PTHR23055">
    <property type="entry name" value="CALCIUM BINDING PROTEINS"/>
    <property type="match status" value="1"/>
</dbReference>
<dbReference type="Gene3D" id="3.90.810.10">
    <property type="entry name" value="CRIB domain"/>
    <property type="match status" value="1"/>
</dbReference>
<dbReference type="PANTHER" id="PTHR23055:SF178">
    <property type="entry name" value="NEUROCALCIN HOMOLOG"/>
    <property type="match status" value="1"/>
</dbReference>
<feature type="domain" description="EF-hand" evidence="13">
    <location>
        <begin position="53"/>
        <end position="88"/>
    </location>
</feature>
<dbReference type="GO" id="GO:0003779">
    <property type="term" value="F:actin binding"/>
    <property type="evidence" value="ECO:0007669"/>
    <property type="project" value="InterPro"/>
</dbReference>
<dbReference type="InterPro" id="IPR002048">
    <property type="entry name" value="EF_hand_dom"/>
</dbReference>
<dbReference type="Gene3D" id="1.10.238.10">
    <property type="entry name" value="EF-hand"/>
    <property type="match status" value="1"/>
</dbReference>
<feature type="compositionally biased region" description="Polar residues" evidence="11">
    <location>
        <begin position="274"/>
        <end position="283"/>
    </location>
</feature>
<dbReference type="PRINTS" id="PR00450">
    <property type="entry name" value="RECOVERIN"/>
</dbReference>
<feature type="region of interest" description="Disordered" evidence="11">
    <location>
        <begin position="252"/>
        <end position="329"/>
    </location>
</feature>
<comment type="similarity">
    <text evidence="2">Belongs to the recoverin family.</text>
</comment>
<evidence type="ECO:0000256" key="9">
    <source>
        <dbReference type="ARBA" id="ARBA00023212"/>
    </source>
</evidence>
<feature type="compositionally biased region" description="Low complexity" evidence="11">
    <location>
        <begin position="257"/>
        <end position="273"/>
    </location>
</feature>
<evidence type="ECO:0000256" key="6">
    <source>
        <dbReference type="ARBA" id="ARBA00022723"/>
    </source>
</evidence>
<evidence type="ECO:0000313" key="15">
    <source>
        <dbReference type="EMBL" id="CAE2230174.1"/>
    </source>
</evidence>
<keyword evidence="4" id="KW-0597">Phosphoprotein</keyword>
<dbReference type="EMBL" id="HBKP01018066">
    <property type="protein sequence ID" value="CAE2230174.1"/>
    <property type="molecule type" value="Transcribed_RNA"/>
</dbReference>
<evidence type="ECO:0000256" key="7">
    <source>
        <dbReference type="ARBA" id="ARBA00022737"/>
    </source>
</evidence>
<keyword evidence="9" id="KW-0206">Cytoskeleton</keyword>
<dbReference type="PROSITE" id="PS00018">
    <property type="entry name" value="EF_HAND_1"/>
    <property type="match status" value="1"/>
</dbReference>
<evidence type="ECO:0000256" key="3">
    <source>
        <dbReference type="ARBA" id="ARBA00022490"/>
    </source>
</evidence>
<dbReference type="SUPFAM" id="SSF47473">
    <property type="entry name" value="EF-hand"/>
    <property type="match status" value="1"/>
</dbReference>
<dbReference type="PROSITE" id="PS51082">
    <property type="entry name" value="WH2"/>
    <property type="match status" value="1"/>
</dbReference>
<dbReference type="GO" id="GO:0005509">
    <property type="term" value="F:calcium ion binding"/>
    <property type="evidence" value="ECO:0007669"/>
    <property type="project" value="InterPro"/>
</dbReference>
<dbReference type="GO" id="GO:0007015">
    <property type="term" value="P:actin filament organization"/>
    <property type="evidence" value="ECO:0007669"/>
    <property type="project" value="InterPro"/>
</dbReference>
<proteinExistence type="inferred from homology"/>